<dbReference type="EMBL" id="CP029600">
    <property type="protein sequence ID" value="AWO01332.1"/>
    <property type="molecule type" value="Genomic_DNA"/>
</dbReference>
<protein>
    <recommendedName>
        <fullName evidence="3">Short-chain dehydrogenase</fullName>
    </recommendedName>
</protein>
<accession>A0ABM6WBI3</accession>
<proteinExistence type="predicted"/>
<dbReference type="Pfam" id="PF00106">
    <property type="entry name" value="adh_short"/>
    <property type="match status" value="1"/>
</dbReference>
<dbReference type="PANTHER" id="PTHR42820">
    <property type="entry name" value="SHORT-CHAIN DEHYDROGENASE REDUCTASE"/>
    <property type="match status" value="1"/>
</dbReference>
<organism evidence="1 2">
    <name type="scientific">Chitinophaga alhagiae</name>
    <dbReference type="NCBI Taxonomy" id="2203219"/>
    <lineage>
        <taxon>Bacteria</taxon>
        <taxon>Pseudomonadati</taxon>
        <taxon>Bacteroidota</taxon>
        <taxon>Chitinophagia</taxon>
        <taxon>Chitinophagales</taxon>
        <taxon>Chitinophagaceae</taxon>
        <taxon>Chitinophaga</taxon>
    </lineage>
</organism>
<evidence type="ECO:0000313" key="1">
    <source>
        <dbReference type="EMBL" id="AWO01332.1"/>
    </source>
</evidence>
<gene>
    <name evidence="1" type="ORF">DLD77_06330</name>
</gene>
<keyword evidence="2" id="KW-1185">Reference proteome</keyword>
<dbReference type="InterPro" id="IPR036291">
    <property type="entry name" value="NAD(P)-bd_dom_sf"/>
</dbReference>
<dbReference type="PANTHER" id="PTHR42820:SF1">
    <property type="entry name" value="SHORT-CHAIN DEHYDROGENASE_REDUCTASE FAMILY PROTEIN"/>
    <property type="match status" value="1"/>
</dbReference>
<dbReference type="RefSeq" id="WP_119077545.1">
    <property type="nucleotide sequence ID" value="NZ_CP029600.1"/>
</dbReference>
<dbReference type="InterPro" id="IPR002347">
    <property type="entry name" value="SDR_fam"/>
</dbReference>
<evidence type="ECO:0008006" key="3">
    <source>
        <dbReference type="Google" id="ProtNLM"/>
    </source>
</evidence>
<dbReference type="Proteomes" id="UP000246099">
    <property type="component" value="Chromosome"/>
</dbReference>
<reference evidence="1 2" key="1">
    <citation type="submission" date="2018-05" db="EMBL/GenBank/DDBJ databases">
        <title>Chitinophaga sp. nov., isolated from rhizosphere soil of Alhagi.</title>
        <authorList>
            <person name="Liu Y."/>
        </authorList>
    </citation>
    <scope>NUCLEOTIDE SEQUENCE [LARGE SCALE GENOMIC DNA]</scope>
    <source>
        <strain evidence="1 2">T22</strain>
    </source>
</reference>
<sequence>MKEPLFTGKVALVTGAGSGIGEATALLYAAHGAKVIVSDVNEEGGNATVEAIRRILSGRWRIPGAPRVYACHEGTGRKGRFFYAGCGHIRFIPSCRHFIHFTGKDPEAAAQTLAWFSDMPRYHLYVCNTEC</sequence>
<evidence type="ECO:0000313" key="2">
    <source>
        <dbReference type="Proteomes" id="UP000246099"/>
    </source>
</evidence>
<name>A0ABM6WBI3_9BACT</name>
<dbReference type="SUPFAM" id="SSF51735">
    <property type="entry name" value="NAD(P)-binding Rossmann-fold domains"/>
    <property type="match status" value="1"/>
</dbReference>
<dbReference type="Gene3D" id="3.40.50.720">
    <property type="entry name" value="NAD(P)-binding Rossmann-like Domain"/>
    <property type="match status" value="1"/>
</dbReference>